<comment type="caution">
    <text evidence="1">The sequence shown here is derived from an EMBL/GenBank/DDBJ whole genome shotgun (WGS) entry which is preliminary data.</text>
</comment>
<name>X1SAG8_9ZZZZ</name>
<protein>
    <submittedName>
        <fullName evidence="1">Uncharacterized protein</fullName>
    </submittedName>
</protein>
<sequence>MAGISYKKELADHARVMARDARMAFGAFLSGPQWEWYVTQTFAGDFMSPKLGDKHYYAWMRSLELACKARSLPRPFYFRVTELQQRE</sequence>
<dbReference type="AlphaFoldDB" id="X1SAG8"/>
<organism evidence="1">
    <name type="scientific">marine sediment metagenome</name>
    <dbReference type="NCBI Taxonomy" id="412755"/>
    <lineage>
        <taxon>unclassified sequences</taxon>
        <taxon>metagenomes</taxon>
        <taxon>ecological metagenomes</taxon>
    </lineage>
</organism>
<evidence type="ECO:0000313" key="1">
    <source>
        <dbReference type="EMBL" id="GAI89997.1"/>
    </source>
</evidence>
<gene>
    <name evidence="1" type="ORF">S12H4_30444</name>
</gene>
<reference evidence="1" key="1">
    <citation type="journal article" date="2014" name="Front. Microbiol.">
        <title>High frequency of phylogenetically diverse reductive dehalogenase-homologous genes in deep subseafloor sedimentary metagenomes.</title>
        <authorList>
            <person name="Kawai M."/>
            <person name="Futagami T."/>
            <person name="Toyoda A."/>
            <person name="Takaki Y."/>
            <person name="Nishi S."/>
            <person name="Hori S."/>
            <person name="Arai W."/>
            <person name="Tsubouchi T."/>
            <person name="Morono Y."/>
            <person name="Uchiyama I."/>
            <person name="Ito T."/>
            <person name="Fujiyama A."/>
            <person name="Inagaki F."/>
            <person name="Takami H."/>
        </authorList>
    </citation>
    <scope>NUCLEOTIDE SEQUENCE</scope>
    <source>
        <strain evidence="1">Expedition CK06-06</strain>
    </source>
</reference>
<accession>X1SAG8</accession>
<dbReference type="EMBL" id="BARW01017656">
    <property type="protein sequence ID" value="GAI89997.1"/>
    <property type="molecule type" value="Genomic_DNA"/>
</dbReference>
<proteinExistence type="predicted"/>
<feature type="non-terminal residue" evidence="1">
    <location>
        <position position="87"/>
    </location>
</feature>